<name>A0A8J4ELI5_9ACTN</name>
<keyword evidence="6" id="KW-1185">Reference proteome</keyword>
<dbReference type="PANTHER" id="PTHR40137:SF2">
    <property type="entry name" value="PROTEIN GVPK 1"/>
    <property type="match status" value="1"/>
</dbReference>
<dbReference type="EMBL" id="BOPO01000053">
    <property type="protein sequence ID" value="GIL27833.1"/>
    <property type="molecule type" value="Genomic_DNA"/>
</dbReference>
<dbReference type="GO" id="GO:0031411">
    <property type="term" value="C:gas vesicle"/>
    <property type="evidence" value="ECO:0007669"/>
    <property type="project" value="UniProtKB-SubCell"/>
</dbReference>
<feature type="compositionally biased region" description="Basic and acidic residues" evidence="4">
    <location>
        <begin position="76"/>
        <end position="86"/>
    </location>
</feature>
<dbReference type="InterPro" id="IPR000638">
    <property type="entry name" value="Gas-vesicle_GvpA-like"/>
</dbReference>
<dbReference type="GO" id="GO:0031412">
    <property type="term" value="P:gas vesicle organization"/>
    <property type="evidence" value="ECO:0007669"/>
    <property type="project" value="InterPro"/>
</dbReference>
<evidence type="ECO:0000256" key="1">
    <source>
        <dbReference type="ARBA" id="ARBA00022987"/>
    </source>
</evidence>
<feature type="compositionally biased region" description="Low complexity" evidence="4">
    <location>
        <begin position="113"/>
        <end position="127"/>
    </location>
</feature>
<comment type="caution">
    <text evidence="5">The sequence shown here is derived from an EMBL/GenBank/DDBJ whole genome shotgun (WGS) entry which is preliminary data.</text>
</comment>
<dbReference type="InterPro" id="IPR007805">
    <property type="entry name" value="GvpK"/>
</dbReference>
<comment type="subcellular location">
    <subcellularLocation>
        <location evidence="2">Gas vesicle</location>
    </subcellularLocation>
</comment>
<gene>
    <name evidence="5" type="ORF">NUM_30870</name>
</gene>
<feature type="region of interest" description="Disordered" evidence="4">
    <location>
        <begin position="60"/>
        <end position="135"/>
    </location>
</feature>
<accession>A0A8J4ELI5</accession>
<evidence type="ECO:0008006" key="7">
    <source>
        <dbReference type="Google" id="ProtNLM"/>
    </source>
</evidence>
<comment type="similarity">
    <text evidence="3">Belongs to the gas vesicle GvpK family.</text>
</comment>
<reference evidence="6" key="1">
    <citation type="journal article" date="2021" name="Int. J. Syst. Evol. Microbiol.">
        <title>Actinocatenispora comari sp. nov., an endophytic actinomycete isolated from aerial parts of Comarum salesowianum.</title>
        <authorList>
            <person name="Oyunbileg N."/>
            <person name="Iizaka Y."/>
            <person name="Hamada M."/>
            <person name="Davaapurev B.O."/>
            <person name="Fukumoto A."/>
            <person name="Tsetseg B."/>
            <person name="Kato F."/>
            <person name="Tamura T."/>
            <person name="Batkhuu J."/>
            <person name="Anzai Y."/>
        </authorList>
    </citation>
    <scope>NUCLEOTIDE SEQUENCE [LARGE SCALE GENOMIC DNA]</scope>
    <source>
        <strain evidence="6">NUM-2625</strain>
    </source>
</reference>
<dbReference type="Pfam" id="PF00741">
    <property type="entry name" value="Gas_vesicle"/>
    <property type="match status" value="1"/>
</dbReference>
<organism evidence="5 6">
    <name type="scientific">Actinocatenispora comari</name>
    <dbReference type="NCBI Taxonomy" id="2807577"/>
    <lineage>
        <taxon>Bacteria</taxon>
        <taxon>Bacillati</taxon>
        <taxon>Actinomycetota</taxon>
        <taxon>Actinomycetes</taxon>
        <taxon>Micromonosporales</taxon>
        <taxon>Micromonosporaceae</taxon>
        <taxon>Actinocatenispora</taxon>
    </lineage>
</organism>
<dbReference type="PANTHER" id="PTHR40137">
    <property type="entry name" value="PROTEIN GVPK 1"/>
    <property type="match status" value="1"/>
</dbReference>
<dbReference type="Proteomes" id="UP000614996">
    <property type="component" value="Unassembled WGS sequence"/>
</dbReference>
<protein>
    <recommendedName>
        <fullName evidence="7">Gas vesicle protein</fullName>
    </recommendedName>
</protein>
<evidence type="ECO:0000256" key="4">
    <source>
        <dbReference type="SAM" id="MobiDB-lite"/>
    </source>
</evidence>
<evidence type="ECO:0000313" key="6">
    <source>
        <dbReference type="Proteomes" id="UP000614996"/>
    </source>
</evidence>
<evidence type="ECO:0000313" key="5">
    <source>
        <dbReference type="EMBL" id="GIL27833.1"/>
    </source>
</evidence>
<evidence type="ECO:0000256" key="2">
    <source>
        <dbReference type="ARBA" id="ARBA00035108"/>
    </source>
</evidence>
<dbReference type="Pfam" id="PF05121">
    <property type="entry name" value="GvpK"/>
    <property type="match status" value="1"/>
</dbReference>
<dbReference type="AlphaFoldDB" id="A0A8J4ELI5"/>
<feature type="compositionally biased region" description="Basic and acidic residues" evidence="4">
    <location>
        <begin position="98"/>
        <end position="110"/>
    </location>
</feature>
<feature type="compositionally biased region" description="Low complexity" evidence="4">
    <location>
        <begin position="60"/>
        <end position="74"/>
    </location>
</feature>
<sequence>MAEQRLMLDDGSLVDLLDRLVDTGVVVDGNVIISLSGVDLIRLDLRALVAALATLTDEPVPTAAGAPRTATPGRQAQRDATSHDGAESAATHRFRDRSHREPDVPNHRPDGVATRPATPALGARTAGGRAGSDPADVVGRLGRQLGQAQNQSGLAGLVVVVVDLVRQLLQRQALRRMDAGSLTDDEVERLGRALMSLQQQVADLVEALDLHPHAGDDRR</sequence>
<dbReference type="RefSeq" id="WP_207125559.1">
    <property type="nucleotide sequence ID" value="NZ_BOPO01000053.1"/>
</dbReference>
<dbReference type="GO" id="GO:0005198">
    <property type="term" value="F:structural molecule activity"/>
    <property type="evidence" value="ECO:0007669"/>
    <property type="project" value="InterPro"/>
</dbReference>
<dbReference type="GO" id="GO:0012506">
    <property type="term" value="C:vesicle membrane"/>
    <property type="evidence" value="ECO:0007669"/>
    <property type="project" value="InterPro"/>
</dbReference>
<keyword evidence="1" id="KW-0304">Gas vesicle</keyword>
<proteinExistence type="inferred from homology"/>
<evidence type="ECO:0000256" key="3">
    <source>
        <dbReference type="ARBA" id="ARBA00035659"/>
    </source>
</evidence>